<reference evidence="15" key="2">
    <citation type="submission" date="2021-04" db="EMBL/GenBank/DDBJ databases">
        <authorList>
            <person name="Dong X."/>
        </authorList>
    </citation>
    <scope>NUCLEOTIDE SEQUENCE</scope>
    <source>
        <strain evidence="15">ZWT</strain>
    </source>
</reference>
<evidence type="ECO:0000256" key="12">
    <source>
        <dbReference type="HAMAP-Rule" id="MF_00365"/>
    </source>
</evidence>
<dbReference type="PANTHER" id="PTHR32182">
    <property type="entry name" value="DNA REPLICATION AND REPAIR PROTEIN RECF"/>
    <property type="match status" value="1"/>
</dbReference>
<keyword evidence="9 12" id="KW-0238">DNA-binding</keyword>
<dbReference type="GO" id="GO:0000731">
    <property type="term" value="P:DNA synthesis involved in DNA repair"/>
    <property type="evidence" value="ECO:0007669"/>
    <property type="project" value="TreeGrafter"/>
</dbReference>
<dbReference type="HAMAP" id="MF_00365">
    <property type="entry name" value="RecF"/>
    <property type="match status" value="1"/>
</dbReference>
<keyword evidence="6 12" id="KW-0547">Nucleotide-binding</keyword>
<evidence type="ECO:0000313" key="16">
    <source>
        <dbReference type="Proteomes" id="UP001056429"/>
    </source>
</evidence>
<keyword evidence="11 12" id="KW-0742">SOS response</keyword>
<dbReference type="RefSeq" id="WP_250861529.1">
    <property type="nucleotide sequence ID" value="NZ_JAGSOJ010000005.1"/>
</dbReference>
<keyword evidence="16" id="KW-1185">Reference proteome</keyword>
<dbReference type="NCBIfam" id="TIGR00611">
    <property type="entry name" value="recf"/>
    <property type="match status" value="1"/>
</dbReference>
<dbReference type="PROSITE" id="PS00617">
    <property type="entry name" value="RECF_1"/>
    <property type="match status" value="1"/>
</dbReference>
<evidence type="ECO:0000256" key="2">
    <source>
        <dbReference type="ARBA" id="ARBA00008016"/>
    </source>
</evidence>
<comment type="similarity">
    <text evidence="2 12 13">Belongs to the RecF family.</text>
</comment>
<dbReference type="InterPro" id="IPR027417">
    <property type="entry name" value="P-loop_NTPase"/>
</dbReference>
<evidence type="ECO:0000256" key="8">
    <source>
        <dbReference type="ARBA" id="ARBA00022840"/>
    </source>
</evidence>
<dbReference type="AlphaFoldDB" id="A0A9J6P907"/>
<evidence type="ECO:0000256" key="7">
    <source>
        <dbReference type="ARBA" id="ARBA00022763"/>
    </source>
</evidence>
<keyword evidence="5 12" id="KW-0235">DNA replication</keyword>
<comment type="function">
    <text evidence="12 13">The RecF protein is involved in DNA metabolism; it is required for DNA replication and normal SOS inducibility. RecF binds preferentially to single-stranded, linear DNA. It also seems to bind ATP.</text>
</comment>
<evidence type="ECO:0000256" key="13">
    <source>
        <dbReference type="RuleBase" id="RU000578"/>
    </source>
</evidence>
<comment type="caution">
    <text evidence="15">The sequence shown here is derived from an EMBL/GenBank/DDBJ whole genome shotgun (WGS) entry which is preliminary data.</text>
</comment>
<dbReference type="PANTHER" id="PTHR32182:SF0">
    <property type="entry name" value="DNA REPLICATION AND REPAIR PROTEIN RECF"/>
    <property type="match status" value="1"/>
</dbReference>
<evidence type="ECO:0000313" key="15">
    <source>
        <dbReference type="EMBL" id="MCM1992361.1"/>
    </source>
</evidence>
<evidence type="ECO:0000256" key="6">
    <source>
        <dbReference type="ARBA" id="ARBA00022741"/>
    </source>
</evidence>
<dbReference type="CDD" id="cd03242">
    <property type="entry name" value="ABC_RecF"/>
    <property type="match status" value="1"/>
</dbReference>
<dbReference type="GO" id="GO:0009432">
    <property type="term" value="P:SOS response"/>
    <property type="evidence" value="ECO:0007669"/>
    <property type="project" value="UniProtKB-UniRule"/>
</dbReference>
<dbReference type="GO" id="GO:0005524">
    <property type="term" value="F:ATP binding"/>
    <property type="evidence" value="ECO:0007669"/>
    <property type="project" value="UniProtKB-UniRule"/>
</dbReference>
<reference evidence="15" key="1">
    <citation type="journal article" date="2021" name="mSystems">
        <title>Bacteria and Archaea Synergistically Convert Glycine Betaine to Biogenic Methane in the Formosa Cold Seep of the South China Sea.</title>
        <authorList>
            <person name="Li L."/>
            <person name="Zhang W."/>
            <person name="Zhang S."/>
            <person name="Song L."/>
            <person name="Sun Q."/>
            <person name="Zhang H."/>
            <person name="Xiang H."/>
            <person name="Dong X."/>
        </authorList>
    </citation>
    <scope>NUCLEOTIDE SEQUENCE</scope>
    <source>
        <strain evidence="15">ZWT</strain>
    </source>
</reference>
<dbReference type="GO" id="GO:0003697">
    <property type="term" value="F:single-stranded DNA binding"/>
    <property type="evidence" value="ECO:0007669"/>
    <property type="project" value="UniProtKB-UniRule"/>
</dbReference>
<evidence type="ECO:0000259" key="14">
    <source>
        <dbReference type="Pfam" id="PF02463"/>
    </source>
</evidence>
<keyword evidence="8 12" id="KW-0067">ATP-binding</keyword>
<dbReference type="GO" id="GO:0006302">
    <property type="term" value="P:double-strand break repair"/>
    <property type="evidence" value="ECO:0007669"/>
    <property type="project" value="TreeGrafter"/>
</dbReference>
<dbReference type="InterPro" id="IPR001238">
    <property type="entry name" value="DNA-binding_RecF"/>
</dbReference>
<gene>
    <name evidence="12 15" type="primary">recF</name>
    <name evidence="15" type="ORF">KDK92_21820</name>
</gene>
<dbReference type="GO" id="GO:0005737">
    <property type="term" value="C:cytoplasm"/>
    <property type="evidence" value="ECO:0007669"/>
    <property type="project" value="UniProtKB-SubCell"/>
</dbReference>
<dbReference type="Gene3D" id="1.20.1050.90">
    <property type="entry name" value="RecF/RecN/SMC, N-terminal domain"/>
    <property type="match status" value="1"/>
</dbReference>
<organism evidence="15 16">
    <name type="scientific">Oceanirhabdus seepicola</name>
    <dbReference type="NCBI Taxonomy" id="2828781"/>
    <lineage>
        <taxon>Bacteria</taxon>
        <taxon>Bacillati</taxon>
        <taxon>Bacillota</taxon>
        <taxon>Clostridia</taxon>
        <taxon>Eubacteriales</taxon>
        <taxon>Clostridiaceae</taxon>
        <taxon>Oceanirhabdus</taxon>
    </lineage>
</organism>
<dbReference type="GO" id="GO:0006260">
    <property type="term" value="P:DNA replication"/>
    <property type="evidence" value="ECO:0007669"/>
    <property type="project" value="UniProtKB-UniRule"/>
</dbReference>
<dbReference type="SUPFAM" id="SSF52540">
    <property type="entry name" value="P-loop containing nucleoside triphosphate hydrolases"/>
    <property type="match status" value="1"/>
</dbReference>
<dbReference type="InterPro" id="IPR003395">
    <property type="entry name" value="RecF/RecN/SMC_N"/>
</dbReference>
<name>A0A9J6P907_9CLOT</name>
<evidence type="ECO:0000256" key="3">
    <source>
        <dbReference type="ARBA" id="ARBA00020170"/>
    </source>
</evidence>
<evidence type="ECO:0000256" key="5">
    <source>
        <dbReference type="ARBA" id="ARBA00022705"/>
    </source>
</evidence>
<comment type="subcellular location">
    <subcellularLocation>
        <location evidence="1 12 13">Cytoplasm</location>
    </subcellularLocation>
</comment>
<keyword evidence="7 12" id="KW-0227">DNA damage</keyword>
<dbReference type="PROSITE" id="PS00618">
    <property type="entry name" value="RECF_2"/>
    <property type="match status" value="1"/>
</dbReference>
<dbReference type="EMBL" id="JAGSOJ010000005">
    <property type="protein sequence ID" value="MCM1992361.1"/>
    <property type="molecule type" value="Genomic_DNA"/>
</dbReference>
<keyword evidence="4 12" id="KW-0963">Cytoplasm</keyword>
<dbReference type="Gene3D" id="3.40.50.300">
    <property type="entry name" value="P-loop containing nucleotide triphosphate hydrolases"/>
    <property type="match status" value="1"/>
</dbReference>
<dbReference type="Proteomes" id="UP001056429">
    <property type="component" value="Unassembled WGS sequence"/>
</dbReference>
<proteinExistence type="inferred from homology"/>
<evidence type="ECO:0000256" key="9">
    <source>
        <dbReference type="ARBA" id="ARBA00023125"/>
    </source>
</evidence>
<feature type="binding site" evidence="12">
    <location>
        <begin position="30"/>
        <end position="37"/>
    </location>
    <ligand>
        <name>ATP</name>
        <dbReference type="ChEBI" id="CHEBI:30616"/>
    </ligand>
</feature>
<evidence type="ECO:0000256" key="10">
    <source>
        <dbReference type="ARBA" id="ARBA00023204"/>
    </source>
</evidence>
<dbReference type="InterPro" id="IPR042174">
    <property type="entry name" value="RecF_2"/>
</dbReference>
<protein>
    <recommendedName>
        <fullName evidence="3 12">DNA replication and repair protein RecF</fullName>
    </recommendedName>
</protein>
<keyword evidence="10 12" id="KW-0234">DNA repair</keyword>
<dbReference type="InterPro" id="IPR018078">
    <property type="entry name" value="DNA-binding_RecF_CS"/>
</dbReference>
<feature type="domain" description="RecF/RecN/SMC N-terminal" evidence="14">
    <location>
        <begin position="2"/>
        <end position="332"/>
    </location>
</feature>
<dbReference type="Pfam" id="PF02463">
    <property type="entry name" value="SMC_N"/>
    <property type="match status" value="1"/>
</dbReference>
<evidence type="ECO:0000256" key="11">
    <source>
        <dbReference type="ARBA" id="ARBA00023236"/>
    </source>
</evidence>
<accession>A0A9J6P907</accession>
<sequence length="360" mass="41989">MYIEYLKLINYRNYEMLDLKLTKEANIFIGDNAQGKTNILESIYLASLGKSHRTKRDKELIMWNSEAAYIQIYVCKERLNKKIDMKIFKHGAKGLNINSIKVNKLSELIGALNVVMFSPEDLKIVKESPVYRRKFLDIELCKLSKAYLHNLTQYKKALGERNAALKKINNKELLDIYDMTLASFGIKIIKDRIEYIKNLNLYGKKMHKDITQNREVIEFRYISPLNEITEEELYKLFVKNRERDMFNKSTNVGPHRDDFEIIINEMDTRIYGSQGQQRTAVLTIKFASLKVIKHITGEYPVLLLDDVLSELDSNRQRYILNSIKDVQTFITCTGISDIREHISGETKVFLVNKGHIDEIT</sequence>
<evidence type="ECO:0000256" key="4">
    <source>
        <dbReference type="ARBA" id="ARBA00022490"/>
    </source>
</evidence>
<evidence type="ECO:0000256" key="1">
    <source>
        <dbReference type="ARBA" id="ARBA00004496"/>
    </source>
</evidence>